<comment type="caution">
    <text evidence="2">The sequence shown here is derived from an EMBL/GenBank/DDBJ whole genome shotgun (WGS) entry which is preliminary data.</text>
</comment>
<gene>
    <name evidence="2" type="ORF">H9851_02545</name>
</gene>
<sequence length="331" mass="37742">MMVILNFGKLKGVIMKNFSSSFKLLFLRTFSIIGVFVALAILFLCYDFLQVVKAEEVEFNIVQEEVDGVKTFRLNNILSLDQSPMTRNASNDPIEEFAKQHPYGFNEQEAKESNFVVYQEQTLAAQDFDGESEWSDDEGYLTIYTTAYHKGYTITGNARYKVEGEVVFHKTFKLRYEEQFILSHSTAGVFDSNGTEEGNMSYHYYYHNHSAYHNPPEDWEKDVTEELIPSYTQSFGVCFKLQWPTDVKAYNDGAGATKVDHKQIYSNWHLEGSYYVIATNDTNVAVSYVHNENFFANALSVSFGACGISANIDIEGSNTLYSARPILIYNI</sequence>
<feature type="transmembrane region" description="Helical" evidence="1">
    <location>
        <begin position="25"/>
        <end position="49"/>
    </location>
</feature>
<keyword evidence="1" id="KW-0472">Membrane</keyword>
<organism evidence="2 3">
    <name type="scientific">Candidatus Borkfalkia faecavium</name>
    <dbReference type="NCBI Taxonomy" id="2838508"/>
    <lineage>
        <taxon>Bacteria</taxon>
        <taxon>Bacillati</taxon>
        <taxon>Bacillota</taxon>
        <taxon>Clostridia</taxon>
        <taxon>Christensenellales</taxon>
        <taxon>Christensenellaceae</taxon>
        <taxon>Candidatus Borkfalkia</taxon>
    </lineage>
</organism>
<reference evidence="2" key="1">
    <citation type="journal article" date="2021" name="PeerJ">
        <title>Extensive microbial diversity within the chicken gut microbiome revealed by metagenomics and culture.</title>
        <authorList>
            <person name="Gilroy R."/>
            <person name="Ravi A."/>
            <person name="Getino M."/>
            <person name="Pursley I."/>
            <person name="Horton D.L."/>
            <person name="Alikhan N.F."/>
            <person name="Baker D."/>
            <person name="Gharbi K."/>
            <person name="Hall N."/>
            <person name="Watson M."/>
            <person name="Adriaenssens E.M."/>
            <person name="Foster-Nyarko E."/>
            <person name="Jarju S."/>
            <person name="Secka A."/>
            <person name="Antonio M."/>
            <person name="Oren A."/>
            <person name="Chaudhuri R.R."/>
            <person name="La Ragione R."/>
            <person name="Hildebrand F."/>
            <person name="Pallen M.J."/>
        </authorList>
    </citation>
    <scope>NUCLEOTIDE SEQUENCE</scope>
    <source>
        <strain evidence="2">2189</strain>
    </source>
</reference>
<name>A0A9D2AV09_9FIRM</name>
<evidence type="ECO:0000313" key="2">
    <source>
        <dbReference type="EMBL" id="HIX50139.1"/>
    </source>
</evidence>
<keyword evidence="1" id="KW-1133">Transmembrane helix</keyword>
<proteinExistence type="predicted"/>
<evidence type="ECO:0000256" key="1">
    <source>
        <dbReference type="SAM" id="Phobius"/>
    </source>
</evidence>
<keyword evidence="1" id="KW-0812">Transmembrane</keyword>
<reference evidence="2" key="2">
    <citation type="submission" date="2021-04" db="EMBL/GenBank/DDBJ databases">
        <authorList>
            <person name="Gilroy R."/>
        </authorList>
    </citation>
    <scope>NUCLEOTIDE SEQUENCE</scope>
    <source>
        <strain evidence="2">2189</strain>
    </source>
</reference>
<dbReference type="AlphaFoldDB" id="A0A9D2AV09"/>
<evidence type="ECO:0000313" key="3">
    <source>
        <dbReference type="Proteomes" id="UP000886847"/>
    </source>
</evidence>
<dbReference type="EMBL" id="DXEW01000012">
    <property type="protein sequence ID" value="HIX50139.1"/>
    <property type="molecule type" value="Genomic_DNA"/>
</dbReference>
<accession>A0A9D2AV09</accession>
<protein>
    <submittedName>
        <fullName evidence="2">Uncharacterized protein</fullName>
    </submittedName>
</protein>
<dbReference type="Proteomes" id="UP000886847">
    <property type="component" value="Unassembled WGS sequence"/>
</dbReference>